<evidence type="ECO:0000313" key="11">
    <source>
        <dbReference type="Proteomes" id="UP000006069"/>
    </source>
</evidence>
<dbReference type="Proteomes" id="UP000006069">
    <property type="component" value="Unassembled WGS sequence"/>
</dbReference>
<keyword evidence="8" id="KW-0812">Transmembrane</keyword>
<evidence type="ECO:0000256" key="5">
    <source>
        <dbReference type="ARBA" id="ARBA00023004"/>
    </source>
</evidence>
<feature type="transmembrane region" description="Helical" evidence="8">
    <location>
        <begin position="82"/>
        <end position="102"/>
    </location>
</feature>
<dbReference type="Pfam" id="PF12801">
    <property type="entry name" value="Fer4_5"/>
    <property type="match status" value="2"/>
</dbReference>
<evidence type="ECO:0000256" key="2">
    <source>
        <dbReference type="ARBA" id="ARBA00022485"/>
    </source>
</evidence>
<dbReference type="HOGENOM" id="CLU_066585_0_0_11"/>
<name>K0YLH1_9ACTN</name>
<keyword evidence="2" id="KW-0004">4Fe-4S</keyword>
<evidence type="ECO:0000259" key="9">
    <source>
        <dbReference type="PROSITE" id="PS51379"/>
    </source>
</evidence>
<dbReference type="GO" id="GO:0046872">
    <property type="term" value="F:metal ion binding"/>
    <property type="evidence" value="ECO:0007669"/>
    <property type="project" value="UniProtKB-KW"/>
</dbReference>
<dbReference type="PROSITE" id="PS51379">
    <property type="entry name" value="4FE4S_FER_2"/>
    <property type="match status" value="1"/>
</dbReference>
<organism evidence="10 11">
    <name type="scientific">Slackia piriformis YIT 12062</name>
    <dbReference type="NCBI Taxonomy" id="742818"/>
    <lineage>
        <taxon>Bacteria</taxon>
        <taxon>Bacillati</taxon>
        <taxon>Actinomycetota</taxon>
        <taxon>Coriobacteriia</taxon>
        <taxon>Eggerthellales</taxon>
        <taxon>Eggerthellaceae</taxon>
        <taxon>Slackia</taxon>
    </lineage>
</organism>
<feature type="domain" description="4Fe-4S ferredoxin-type" evidence="9">
    <location>
        <begin position="264"/>
        <end position="298"/>
    </location>
</feature>
<evidence type="ECO:0000313" key="10">
    <source>
        <dbReference type="EMBL" id="EJZ84447.1"/>
    </source>
</evidence>
<feature type="transmembrane region" description="Helical" evidence="8">
    <location>
        <begin position="152"/>
        <end position="183"/>
    </location>
</feature>
<dbReference type="EMBL" id="ADMD01000001">
    <property type="protein sequence ID" value="EJZ84447.1"/>
    <property type="molecule type" value="Genomic_DNA"/>
</dbReference>
<feature type="compositionally biased region" description="Polar residues" evidence="7">
    <location>
        <begin position="320"/>
        <end position="330"/>
    </location>
</feature>
<dbReference type="GO" id="GO:0051539">
    <property type="term" value="F:4 iron, 4 sulfur cluster binding"/>
    <property type="evidence" value="ECO:0007669"/>
    <property type="project" value="UniProtKB-KW"/>
</dbReference>
<keyword evidence="8" id="KW-0472">Membrane</keyword>
<dbReference type="PATRIC" id="fig|742818.3.peg.51"/>
<keyword evidence="4" id="KW-0249">Electron transport</keyword>
<keyword evidence="6" id="KW-0411">Iron-sulfur</keyword>
<accession>K0YLH1</accession>
<keyword evidence="3" id="KW-0479">Metal-binding</keyword>
<dbReference type="PROSITE" id="PS00198">
    <property type="entry name" value="4FE4S_FER_1"/>
    <property type="match status" value="1"/>
</dbReference>
<feature type="compositionally biased region" description="Basic and acidic residues" evidence="7">
    <location>
        <begin position="1"/>
        <end position="12"/>
    </location>
</feature>
<dbReference type="InParanoid" id="K0YLH1"/>
<evidence type="ECO:0000256" key="6">
    <source>
        <dbReference type="ARBA" id="ARBA00023014"/>
    </source>
</evidence>
<feature type="transmembrane region" description="Helical" evidence="8">
    <location>
        <begin position="26"/>
        <end position="45"/>
    </location>
</feature>
<evidence type="ECO:0000256" key="1">
    <source>
        <dbReference type="ARBA" id="ARBA00022448"/>
    </source>
</evidence>
<sequence length="330" mass="35706">MSANRGHDEQQRPGKTGRMKTSTKRTVVFVVVFVLVGVGLAFSTGTGTLSAIGVGQIAAICPLGALEAMFGAWAFLPRALLLFAGIALVAIVFGKAFCGWVCPVPHFQRFFTTKKAKAAEHDERVQAAKKSIVAWREGCEERTKPALDSRHAVLGATLLSAAVFGFPVFCLICPVGLTFATFILMWRFVQFNEPTIGLLVFPAILIVEFVVLRRWCHKICPLGALLSLLARGNKTFRPTVDRSLCLRCDGVACETCASVCPEHIDPYADAGERSMVECTKCKTCAQACPVSAIRFPLRPAAMRDASSQNRGEATLEKSDAASSENASRPY</sequence>
<dbReference type="PANTHER" id="PTHR30176:SF3">
    <property type="entry name" value="FERREDOXIN-TYPE PROTEIN NAPH"/>
    <property type="match status" value="1"/>
</dbReference>
<feature type="region of interest" description="Disordered" evidence="7">
    <location>
        <begin position="303"/>
        <end position="330"/>
    </location>
</feature>
<proteinExistence type="predicted"/>
<keyword evidence="5" id="KW-0408">Iron</keyword>
<dbReference type="AlphaFoldDB" id="K0YLH1"/>
<dbReference type="InterPro" id="IPR017900">
    <property type="entry name" value="4Fe4S_Fe_S_CS"/>
</dbReference>
<dbReference type="RefSeq" id="WP_009138289.1">
    <property type="nucleotide sequence ID" value="NZ_JH815198.1"/>
</dbReference>
<keyword evidence="8" id="KW-1133">Transmembrane helix</keyword>
<feature type="region of interest" description="Disordered" evidence="7">
    <location>
        <begin position="1"/>
        <end position="20"/>
    </location>
</feature>
<protein>
    <recommendedName>
        <fullName evidence="9">4Fe-4S ferredoxin-type domain-containing protein</fullName>
    </recommendedName>
</protein>
<feature type="transmembrane region" description="Helical" evidence="8">
    <location>
        <begin position="195"/>
        <end position="212"/>
    </location>
</feature>
<dbReference type="eggNOG" id="COG0348">
    <property type="taxonomic scope" value="Bacteria"/>
</dbReference>
<dbReference type="Gene3D" id="3.30.70.20">
    <property type="match status" value="1"/>
</dbReference>
<evidence type="ECO:0000256" key="7">
    <source>
        <dbReference type="SAM" id="MobiDB-lite"/>
    </source>
</evidence>
<dbReference type="GO" id="GO:0005886">
    <property type="term" value="C:plasma membrane"/>
    <property type="evidence" value="ECO:0007669"/>
    <property type="project" value="TreeGrafter"/>
</dbReference>
<keyword evidence="11" id="KW-1185">Reference proteome</keyword>
<dbReference type="SUPFAM" id="SSF54862">
    <property type="entry name" value="4Fe-4S ferredoxins"/>
    <property type="match status" value="1"/>
</dbReference>
<evidence type="ECO:0000256" key="4">
    <source>
        <dbReference type="ARBA" id="ARBA00022982"/>
    </source>
</evidence>
<comment type="caution">
    <text evidence="10">The sequence shown here is derived from an EMBL/GenBank/DDBJ whole genome shotgun (WGS) entry which is preliminary data.</text>
</comment>
<reference evidence="10 11" key="1">
    <citation type="submission" date="2012-08" db="EMBL/GenBank/DDBJ databases">
        <title>The Genome Sequence of Slackia piriformis YIT 12062.</title>
        <authorList>
            <consortium name="The Broad Institute Genome Sequencing Platform"/>
            <person name="Earl A."/>
            <person name="Ward D."/>
            <person name="Feldgarden M."/>
            <person name="Gevers D."/>
            <person name="Morotomi M."/>
            <person name="Walker B."/>
            <person name="Young S.K."/>
            <person name="Zeng Q."/>
            <person name="Gargeya S."/>
            <person name="Fitzgerald M."/>
            <person name="Haas B."/>
            <person name="Abouelleil A."/>
            <person name="Alvarado L."/>
            <person name="Arachchi H.M."/>
            <person name="Berlin A.M."/>
            <person name="Chapman S.B."/>
            <person name="Goldberg J."/>
            <person name="Griggs A."/>
            <person name="Gujja S."/>
            <person name="Hansen M."/>
            <person name="Howarth C."/>
            <person name="Imamovic A."/>
            <person name="Larimer J."/>
            <person name="McCowen C."/>
            <person name="Montmayeur A."/>
            <person name="Murphy C."/>
            <person name="Neiman D."/>
            <person name="Pearson M."/>
            <person name="Priest M."/>
            <person name="Roberts A."/>
            <person name="Saif S."/>
            <person name="Shea T."/>
            <person name="Sisk P."/>
            <person name="Sykes S."/>
            <person name="Wortman J."/>
            <person name="Nusbaum C."/>
            <person name="Birren B."/>
        </authorList>
    </citation>
    <scope>NUCLEOTIDE SEQUENCE [LARGE SCALE GENOMIC DNA]</scope>
    <source>
        <strain evidence="10 11">YIT 12062</strain>
    </source>
</reference>
<evidence type="ECO:0000256" key="8">
    <source>
        <dbReference type="SAM" id="Phobius"/>
    </source>
</evidence>
<dbReference type="Pfam" id="PF00037">
    <property type="entry name" value="Fer4"/>
    <property type="match status" value="1"/>
</dbReference>
<dbReference type="InterPro" id="IPR051684">
    <property type="entry name" value="Electron_Trans/Redox"/>
</dbReference>
<dbReference type="InterPro" id="IPR017896">
    <property type="entry name" value="4Fe4S_Fe-S-bd"/>
</dbReference>
<evidence type="ECO:0000256" key="3">
    <source>
        <dbReference type="ARBA" id="ARBA00022723"/>
    </source>
</evidence>
<keyword evidence="1" id="KW-0813">Transport</keyword>
<gene>
    <name evidence="10" type="ORF">HMPREF9451_00048</name>
</gene>
<dbReference type="PANTHER" id="PTHR30176">
    <property type="entry name" value="FERREDOXIN-TYPE PROTEIN NAPH"/>
    <property type="match status" value="1"/>
</dbReference>